<keyword evidence="1" id="KW-0812">Transmembrane</keyword>
<evidence type="ECO:0000313" key="2">
    <source>
        <dbReference type="EMBL" id="CQR74311.1"/>
    </source>
</evidence>
<gene>
    <name evidence="2" type="ORF">SpAn4DRAFT_0773</name>
</gene>
<name>A0A0U1L3N8_9FIRM</name>
<dbReference type="Proteomes" id="UP000049855">
    <property type="component" value="Unassembled WGS sequence"/>
</dbReference>
<accession>A0A0U1L3N8</accession>
<feature type="transmembrane region" description="Helical" evidence="1">
    <location>
        <begin position="79"/>
        <end position="97"/>
    </location>
</feature>
<feature type="transmembrane region" description="Helical" evidence="1">
    <location>
        <begin position="55"/>
        <end position="73"/>
    </location>
</feature>
<dbReference type="EMBL" id="CTRP01000014">
    <property type="protein sequence ID" value="CQR74311.1"/>
    <property type="molecule type" value="Genomic_DNA"/>
</dbReference>
<keyword evidence="1" id="KW-1133">Transmembrane helix</keyword>
<reference evidence="3" key="1">
    <citation type="submission" date="2015-03" db="EMBL/GenBank/DDBJ databases">
        <authorList>
            <person name="Nijsse Bart"/>
        </authorList>
    </citation>
    <scope>NUCLEOTIDE SEQUENCE [LARGE SCALE GENOMIC DNA]</scope>
</reference>
<feature type="transmembrane region" description="Helical" evidence="1">
    <location>
        <begin position="117"/>
        <end position="139"/>
    </location>
</feature>
<feature type="transmembrane region" description="Helical" evidence="1">
    <location>
        <begin position="145"/>
        <end position="162"/>
    </location>
</feature>
<evidence type="ECO:0000313" key="3">
    <source>
        <dbReference type="Proteomes" id="UP000049855"/>
    </source>
</evidence>
<organism evidence="2 3">
    <name type="scientific">Sporomusa ovata</name>
    <dbReference type="NCBI Taxonomy" id="2378"/>
    <lineage>
        <taxon>Bacteria</taxon>
        <taxon>Bacillati</taxon>
        <taxon>Bacillota</taxon>
        <taxon>Negativicutes</taxon>
        <taxon>Selenomonadales</taxon>
        <taxon>Sporomusaceae</taxon>
        <taxon>Sporomusa</taxon>
    </lineage>
</organism>
<evidence type="ECO:0000256" key="1">
    <source>
        <dbReference type="SAM" id="Phobius"/>
    </source>
</evidence>
<dbReference type="RefSeq" id="WP_021170313.1">
    <property type="nucleotide sequence ID" value="NZ_CTRP01000014.1"/>
</dbReference>
<sequence length="166" mass="17912">MSDNRIITRTAILLALTLLFQSLRFLIPLPPFLSTFIIGSLVNSSLLIAAEKAGLWPALVIAAVTPLVAYFQMLLPLPVFILPVALGNAVYICLFLFSCKWGHIPGTVLATVGKTGFLYLAFTWLLTFIAIPSQLAAGIMLAMSWPQLVTGSLGGLLASLVVKRIR</sequence>
<keyword evidence="1" id="KW-0472">Membrane</keyword>
<proteinExistence type="predicted"/>
<dbReference type="AlphaFoldDB" id="A0A0U1L3N8"/>
<protein>
    <submittedName>
        <fullName evidence="2">[Fe] hydrogenase, HymD subunit, putative</fullName>
    </submittedName>
</protein>
<feature type="transmembrane region" description="Helical" evidence="1">
    <location>
        <begin position="34"/>
        <end position="50"/>
    </location>
</feature>
<keyword evidence="3" id="KW-1185">Reference proteome</keyword>